<comment type="caution">
    <text evidence="6">The sequence shown here is derived from an EMBL/GenBank/DDBJ whole genome shotgun (WGS) entry which is preliminary data.</text>
</comment>
<evidence type="ECO:0000313" key="7">
    <source>
        <dbReference type="Proteomes" id="UP000306416"/>
    </source>
</evidence>
<name>A0A4S1CGN0_9BACT</name>
<dbReference type="InterPro" id="IPR036390">
    <property type="entry name" value="WH_DNA-bd_sf"/>
</dbReference>
<keyword evidence="7" id="KW-1185">Reference proteome</keyword>
<dbReference type="Gene3D" id="1.10.10.10">
    <property type="entry name" value="Winged helix-like DNA-binding domain superfamily/Winged helix DNA-binding domain"/>
    <property type="match status" value="1"/>
</dbReference>
<dbReference type="SUPFAM" id="SSF46785">
    <property type="entry name" value="Winged helix' DNA-binding domain"/>
    <property type="match status" value="1"/>
</dbReference>
<sequence length="308" mass="33858">MTITLRQLEIFEKVAACGGVTQASGQLLLTQSAVSMALAELERLAGAPLFERSGRRLFLNDRGREMLPQAREVLSRVRMIELFLDESIGAPKGTLVIGASTTIGNYLLPAMVGEFSRRYCDAKALLQVGNALQIEHGVESGELDLGLVEGLPHLSSLATTPWRRDELVIVVGQQHPWAAARTATQDMLREAPWIVRERGSGTREVFEAAMERAGVTYSIALELGHTEAIKKAVEAGLGVGCVSRMAVQRELDHGWLLEVTSTVDLQRTLLLVTRKNDYRTALMRAFLGMLEESRDVDEVKSEKAMESV</sequence>
<dbReference type="GO" id="GO:0003700">
    <property type="term" value="F:DNA-binding transcription factor activity"/>
    <property type="evidence" value="ECO:0007669"/>
    <property type="project" value="InterPro"/>
</dbReference>
<evidence type="ECO:0000313" key="6">
    <source>
        <dbReference type="EMBL" id="TGU72735.1"/>
    </source>
</evidence>
<feature type="domain" description="HTH lysR-type" evidence="5">
    <location>
        <begin position="3"/>
        <end position="60"/>
    </location>
</feature>
<reference evidence="6 7" key="1">
    <citation type="submission" date="2019-04" db="EMBL/GenBank/DDBJ databases">
        <title>Geobacter oryzae sp. nov., ferric-reducing bacteria isolated from paddy soil.</title>
        <authorList>
            <person name="Xu Z."/>
            <person name="Masuda Y."/>
            <person name="Itoh H."/>
            <person name="Senoo K."/>
        </authorList>
    </citation>
    <scope>NUCLEOTIDE SEQUENCE [LARGE SCALE GENOMIC DNA]</scope>
    <source>
        <strain evidence="6 7">Red111</strain>
    </source>
</reference>
<dbReference type="PRINTS" id="PR00039">
    <property type="entry name" value="HTHLYSR"/>
</dbReference>
<dbReference type="PROSITE" id="PS50931">
    <property type="entry name" value="HTH_LYSR"/>
    <property type="match status" value="1"/>
</dbReference>
<evidence type="ECO:0000256" key="3">
    <source>
        <dbReference type="ARBA" id="ARBA00023125"/>
    </source>
</evidence>
<keyword evidence="4" id="KW-0804">Transcription</keyword>
<dbReference type="Pfam" id="PF03466">
    <property type="entry name" value="LysR_substrate"/>
    <property type="match status" value="1"/>
</dbReference>
<dbReference type="Proteomes" id="UP000306416">
    <property type="component" value="Unassembled WGS sequence"/>
</dbReference>
<dbReference type="AlphaFoldDB" id="A0A4S1CGN0"/>
<comment type="similarity">
    <text evidence="1">Belongs to the LysR transcriptional regulatory family.</text>
</comment>
<dbReference type="PANTHER" id="PTHR30126">
    <property type="entry name" value="HTH-TYPE TRANSCRIPTIONAL REGULATOR"/>
    <property type="match status" value="1"/>
</dbReference>
<proteinExistence type="inferred from homology"/>
<dbReference type="InterPro" id="IPR036388">
    <property type="entry name" value="WH-like_DNA-bd_sf"/>
</dbReference>
<dbReference type="RefSeq" id="WP_135870208.1">
    <property type="nucleotide sequence ID" value="NZ_SRSC01000002.1"/>
</dbReference>
<evidence type="ECO:0000256" key="1">
    <source>
        <dbReference type="ARBA" id="ARBA00009437"/>
    </source>
</evidence>
<evidence type="ECO:0000256" key="4">
    <source>
        <dbReference type="ARBA" id="ARBA00023163"/>
    </source>
</evidence>
<dbReference type="Pfam" id="PF00126">
    <property type="entry name" value="HTH_1"/>
    <property type="match status" value="1"/>
</dbReference>
<dbReference type="GO" id="GO:0000976">
    <property type="term" value="F:transcription cis-regulatory region binding"/>
    <property type="evidence" value="ECO:0007669"/>
    <property type="project" value="TreeGrafter"/>
</dbReference>
<keyword evidence="3" id="KW-0238">DNA-binding</keyword>
<gene>
    <name evidence="6" type="ORF">E4633_10600</name>
</gene>
<evidence type="ECO:0000256" key="2">
    <source>
        <dbReference type="ARBA" id="ARBA00023015"/>
    </source>
</evidence>
<dbReference type="Gene3D" id="3.40.190.290">
    <property type="match status" value="1"/>
</dbReference>
<dbReference type="InterPro" id="IPR005119">
    <property type="entry name" value="LysR_subst-bd"/>
</dbReference>
<protein>
    <submittedName>
        <fullName evidence="6">LysR family transcriptional regulator</fullName>
    </submittedName>
</protein>
<dbReference type="SUPFAM" id="SSF53850">
    <property type="entry name" value="Periplasmic binding protein-like II"/>
    <property type="match status" value="1"/>
</dbReference>
<organism evidence="6 7">
    <name type="scientific">Geomonas terrae</name>
    <dbReference type="NCBI Taxonomy" id="2562681"/>
    <lineage>
        <taxon>Bacteria</taxon>
        <taxon>Pseudomonadati</taxon>
        <taxon>Thermodesulfobacteriota</taxon>
        <taxon>Desulfuromonadia</taxon>
        <taxon>Geobacterales</taxon>
        <taxon>Geobacteraceae</taxon>
        <taxon>Geomonas</taxon>
    </lineage>
</organism>
<dbReference type="EMBL" id="SRSC01000002">
    <property type="protein sequence ID" value="TGU72735.1"/>
    <property type="molecule type" value="Genomic_DNA"/>
</dbReference>
<evidence type="ECO:0000259" key="5">
    <source>
        <dbReference type="PROSITE" id="PS50931"/>
    </source>
</evidence>
<accession>A0A4S1CGN0</accession>
<dbReference type="PANTHER" id="PTHR30126:SF91">
    <property type="entry name" value="LYSR FAMILY TRANSCRIPTIONAL REGULATOR"/>
    <property type="match status" value="1"/>
</dbReference>
<dbReference type="InterPro" id="IPR000847">
    <property type="entry name" value="LysR_HTH_N"/>
</dbReference>
<keyword evidence="2" id="KW-0805">Transcription regulation</keyword>
<dbReference type="CDD" id="cd08420">
    <property type="entry name" value="PBP2_CysL_like"/>
    <property type="match status" value="1"/>
</dbReference>